<dbReference type="Proteomes" id="UP000184001">
    <property type="component" value="Unassembled WGS sequence"/>
</dbReference>
<sequence>MNTAAPCIRLRLHADAEWAGLLQAAAEQAGAVFRLDRAKIPRLVHCAEELLLFLASVDVGDIETTIRTIPTGVEISFSFVSADVDLSAMNLASAPNIDGENGDWTCLPLLLAARMSDGFRVRLDGRRMELALRVDKVYPELKPFPVERICLQGRMTFSGVSDADSLFEACNAITALYPEHVVPEWCACPGRTADLVGAGELFAIEARDASGHLCGIVFWEMRSEQSVTFFGPYDFSTDGSVVGELVNAMLQAVGRTRAKNVFNSLGTQSLADHGFELMAELPYLLEGASEPVMHSVWGRMLQEDFGAVVWTHSEFADFLRSRYDALELVRDLRPVSELGEVVQPGSVIGARLSPALSEAFLYPELNGADMGDNLGRHVASLTSAGYRNIFFEIDLSKGWHAAIGSSLCRCGFRPELLLPHGGQSDTLVFRHVSEA</sequence>
<organism evidence="1 2">
    <name type="scientific">Halodesulfovibrio aestuarii</name>
    <dbReference type="NCBI Taxonomy" id="126333"/>
    <lineage>
        <taxon>Bacteria</taxon>
        <taxon>Pseudomonadati</taxon>
        <taxon>Thermodesulfobacteriota</taxon>
        <taxon>Desulfovibrionia</taxon>
        <taxon>Desulfovibrionales</taxon>
        <taxon>Desulfovibrionaceae</taxon>
        <taxon>Halodesulfovibrio</taxon>
    </lineage>
</organism>
<protein>
    <submittedName>
        <fullName evidence="1">Uncharacterized protein</fullName>
    </submittedName>
</protein>
<accession>A0A8G2F8N3</accession>
<dbReference type="AlphaFoldDB" id="A0A8G2F8N3"/>
<comment type="caution">
    <text evidence="1">The sequence shown here is derived from an EMBL/GenBank/DDBJ whole genome shotgun (WGS) entry which is preliminary data.</text>
</comment>
<proteinExistence type="predicted"/>
<gene>
    <name evidence="1" type="ORF">SAMN05660830_01239</name>
</gene>
<reference evidence="1 2" key="1">
    <citation type="submission" date="2016-11" db="EMBL/GenBank/DDBJ databases">
        <authorList>
            <person name="Varghese N."/>
            <person name="Submissions S."/>
        </authorList>
    </citation>
    <scope>NUCLEOTIDE SEQUENCE [LARGE SCALE GENOMIC DNA]</scope>
    <source>
        <strain evidence="1 2">DSM 17919</strain>
    </source>
</reference>
<evidence type="ECO:0000313" key="2">
    <source>
        <dbReference type="Proteomes" id="UP000184001"/>
    </source>
</evidence>
<name>A0A8G2F8N3_9BACT</name>
<dbReference type="EMBL" id="FQZR01000003">
    <property type="protein sequence ID" value="SHI97380.1"/>
    <property type="molecule type" value="Genomic_DNA"/>
</dbReference>
<evidence type="ECO:0000313" key="1">
    <source>
        <dbReference type="EMBL" id="SHI97380.1"/>
    </source>
</evidence>